<keyword evidence="1" id="KW-0677">Repeat</keyword>
<accession>A0A7S0M752</accession>
<gene>
    <name evidence="4" type="ORF">CCUR1050_LOCUS8860</name>
</gene>
<dbReference type="InterPro" id="IPR036770">
    <property type="entry name" value="Ankyrin_rpt-contain_sf"/>
</dbReference>
<dbReference type="PROSITE" id="PS50297">
    <property type="entry name" value="ANK_REP_REGION"/>
    <property type="match status" value="1"/>
</dbReference>
<dbReference type="InterPro" id="IPR043136">
    <property type="entry name" value="B30.2/SPRY_sf"/>
</dbReference>
<name>A0A7S0M752_9CRYP</name>
<sequence>MSAVQKLCRVMKIPDGLRLYRGLGGSMKLPKCFYKADKHGCRGFTEWAFTSTTTNKEIAFQYSGVFDRNKPIPSVLVIRAGSIDRGACIKEFSQYPLEIEYLWLPGSFVQPAGSTYIEVISEGVVAMIPVRINANLKALTIEEHASKKKNMHLATFKYVKNGIEQMVLEKAALSAVNANDQEYFCGEHEVTSAVLSSIMQSCASMYKKHEGLDNSEYESNGTYTLIVSEMFDLQNNALAELQELSFLRDSFHPTMWPIISPISNIAAPADCLSKRVARTFSEVKTVANKFASEWQKQSSMLSDDASKSLPSNPISQLVERLTFGQGLSDCSLALAAAAENGNYLGVKLAVETGIDVSIPLSRDGRTALMLAAKGGSVETFETLVAYGGNIDYQDHAGMTALMHAVIEKNVLAVHCLVELKADIELTEKIKKRSALLIAAGSSDLLGCFKVLLENEANWDTKFKPEDFKICESCLLFLNHFQISKKNQMPCFKKVDASGSAGSVFVCSSDCTILFNRPSIVVQRTMLCPTGKMAYFEVTVKSLPTKCRVNIGFGIDDHEHEDEIFHCSDCKSIVFPVDLFNLEFEQNGIVFSELDKTIGLACDLKNGIIYASNGQSRHEEQLPVRKGLRGLFPMISAEISRKSQNQPTILTTSDNAHNSFNLKYNFGPTFHFPLEQGFIPFSSLFTGKAL</sequence>
<evidence type="ECO:0000256" key="2">
    <source>
        <dbReference type="ARBA" id="ARBA00023043"/>
    </source>
</evidence>
<dbReference type="PANTHER" id="PTHR24198">
    <property type="entry name" value="ANKYRIN REPEAT AND PROTEIN KINASE DOMAIN-CONTAINING PROTEIN"/>
    <property type="match status" value="1"/>
</dbReference>
<dbReference type="SUPFAM" id="SSF56399">
    <property type="entry name" value="ADP-ribosylation"/>
    <property type="match status" value="1"/>
</dbReference>
<dbReference type="Pfam" id="PF12796">
    <property type="entry name" value="Ank_2"/>
    <property type="match status" value="1"/>
</dbReference>
<evidence type="ECO:0000313" key="4">
    <source>
        <dbReference type="EMBL" id="CAD8631181.1"/>
    </source>
</evidence>
<dbReference type="AlphaFoldDB" id="A0A7S0M752"/>
<keyword evidence="2 3" id="KW-0040">ANK repeat</keyword>
<dbReference type="SUPFAM" id="SSF48403">
    <property type="entry name" value="Ankyrin repeat"/>
    <property type="match status" value="1"/>
</dbReference>
<protein>
    <submittedName>
        <fullName evidence="4">Uncharacterized protein</fullName>
    </submittedName>
</protein>
<dbReference type="Gene3D" id="1.25.40.20">
    <property type="entry name" value="Ankyrin repeat-containing domain"/>
    <property type="match status" value="1"/>
</dbReference>
<dbReference type="PROSITE" id="PS51996">
    <property type="entry name" value="TR_MART"/>
    <property type="match status" value="1"/>
</dbReference>
<evidence type="ECO:0000256" key="1">
    <source>
        <dbReference type="ARBA" id="ARBA00022737"/>
    </source>
</evidence>
<dbReference type="Gene3D" id="3.90.176.10">
    <property type="entry name" value="Toxin ADP-ribosyltransferase, Chain A, domain 1"/>
    <property type="match status" value="1"/>
</dbReference>
<reference evidence="4" key="1">
    <citation type="submission" date="2021-01" db="EMBL/GenBank/DDBJ databases">
        <authorList>
            <person name="Corre E."/>
            <person name="Pelletier E."/>
            <person name="Niang G."/>
            <person name="Scheremetjew M."/>
            <person name="Finn R."/>
            <person name="Kale V."/>
            <person name="Holt S."/>
            <person name="Cochrane G."/>
            <person name="Meng A."/>
            <person name="Brown T."/>
            <person name="Cohen L."/>
        </authorList>
    </citation>
    <scope>NUCLEOTIDE SEQUENCE</scope>
    <source>
        <strain evidence="4">CCAP979/52</strain>
    </source>
</reference>
<dbReference type="EMBL" id="HBEZ01016005">
    <property type="protein sequence ID" value="CAD8631181.1"/>
    <property type="molecule type" value="Transcribed_RNA"/>
</dbReference>
<dbReference type="Gene3D" id="2.60.120.920">
    <property type="match status" value="1"/>
</dbReference>
<evidence type="ECO:0000256" key="3">
    <source>
        <dbReference type="PROSITE-ProRule" id="PRU00023"/>
    </source>
</evidence>
<dbReference type="SMART" id="SM00248">
    <property type="entry name" value="ANK"/>
    <property type="match status" value="4"/>
</dbReference>
<proteinExistence type="predicted"/>
<dbReference type="InterPro" id="IPR002110">
    <property type="entry name" value="Ankyrin_rpt"/>
</dbReference>
<dbReference type="PROSITE" id="PS50088">
    <property type="entry name" value="ANK_REPEAT"/>
    <property type="match status" value="1"/>
</dbReference>
<dbReference type="PANTHER" id="PTHR24198:SF165">
    <property type="entry name" value="ANKYRIN REPEAT-CONTAINING PROTEIN-RELATED"/>
    <property type="match status" value="1"/>
</dbReference>
<organism evidence="4">
    <name type="scientific">Cryptomonas curvata</name>
    <dbReference type="NCBI Taxonomy" id="233186"/>
    <lineage>
        <taxon>Eukaryota</taxon>
        <taxon>Cryptophyceae</taxon>
        <taxon>Cryptomonadales</taxon>
        <taxon>Cryptomonadaceae</taxon>
        <taxon>Cryptomonas</taxon>
    </lineage>
</organism>
<feature type="repeat" description="ANK" evidence="3">
    <location>
        <begin position="363"/>
        <end position="395"/>
    </location>
</feature>